<feature type="compositionally biased region" description="Low complexity" evidence="1">
    <location>
        <begin position="1"/>
        <end position="24"/>
    </location>
</feature>
<feature type="region of interest" description="Disordered" evidence="1">
    <location>
        <begin position="1"/>
        <end position="118"/>
    </location>
</feature>
<sequence>MPPRSSVAAPATPRATPTAADSTPLPTPRKSPHCKTCGSPRKGHPLRSCPTDPLRPSPSPSPLKSSSSTKTRATAGNLIDALEAMNLEDRDLKEKRERRKSAAAALRRPNSLDSLPSISTFTGEILDRLAQPGILDPCESKKGGDDDDGEKREAVVRWRETSGVPTGAKKASSPAKSKIPSSAAAPIADSTPTKKRLPESVRK</sequence>
<comment type="caution">
    <text evidence="2">The sequence shown here is derived from an EMBL/GenBank/DDBJ whole genome shotgun (WGS) entry which is preliminary data.</text>
</comment>
<evidence type="ECO:0000256" key="1">
    <source>
        <dbReference type="SAM" id="MobiDB-lite"/>
    </source>
</evidence>
<dbReference type="EMBL" id="JAWWNJ010000002">
    <property type="protein sequence ID" value="KAK7062276.1"/>
    <property type="molecule type" value="Genomic_DNA"/>
</dbReference>
<feature type="compositionally biased region" description="Low complexity" evidence="1">
    <location>
        <begin position="168"/>
        <end position="188"/>
    </location>
</feature>
<organism evidence="2 3">
    <name type="scientific">Favolaschia claudopus</name>
    <dbReference type="NCBI Taxonomy" id="2862362"/>
    <lineage>
        <taxon>Eukaryota</taxon>
        <taxon>Fungi</taxon>
        <taxon>Dikarya</taxon>
        <taxon>Basidiomycota</taxon>
        <taxon>Agaricomycotina</taxon>
        <taxon>Agaricomycetes</taxon>
        <taxon>Agaricomycetidae</taxon>
        <taxon>Agaricales</taxon>
        <taxon>Marasmiineae</taxon>
        <taxon>Mycenaceae</taxon>
        <taxon>Favolaschia</taxon>
    </lineage>
</organism>
<feature type="compositionally biased region" description="Low complexity" evidence="1">
    <location>
        <begin position="62"/>
        <end position="71"/>
    </location>
</feature>
<dbReference type="AlphaFoldDB" id="A0AAW0EDV5"/>
<feature type="region of interest" description="Disordered" evidence="1">
    <location>
        <begin position="131"/>
        <end position="203"/>
    </location>
</feature>
<reference evidence="2 3" key="1">
    <citation type="journal article" date="2024" name="J Genomics">
        <title>Draft genome sequencing and assembly of Favolaschia claudopus CIRM-BRFM 2984 isolated from oak limbs.</title>
        <authorList>
            <person name="Navarro D."/>
            <person name="Drula E."/>
            <person name="Chaduli D."/>
            <person name="Cazenave R."/>
            <person name="Ahrendt S."/>
            <person name="Wang J."/>
            <person name="Lipzen A."/>
            <person name="Daum C."/>
            <person name="Barry K."/>
            <person name="Grigoriev I.V."/>
            <person name="Favel A."/>
            <person name="Rosso M.N."/>
            <person name="Martin F."/>
        </authorList>
    </citation>
    <scope>NUCLEOTIDE SEQUENCE [LARGE SCALE GENOMIC DNA]</scope>
    <source>
        <strain evidence="2 3">CIRM-BRFM 2984</strain>
    </source>
</reference>
<accession>A0AAW0EDV5</accession>
<keyword evidence="3" id="KW-1185">Reference proteome</keyword>
<gene>
    <name evidence="2" type="ORF">R3P38DRAFT_2834394</name>
</gene>
<proteinExistence type="predicted"/>
<dbReference type="Proteomes" id="UP001362999">
    <property type="component" value="Unassembled WGS sequence"/>
</dbReference>
<evidence type="ECO:0000313" key="2">
    <source>
        <dbReference type="EMBL" id="KAK7062276.1"/>
    </source>
</evidence>
<name>A0AAW0EDV5_9AGAR</name>
<feature type="compositionally biased region" description="Basic and acidic residues" evidence="1">
    <location>
        <begin position="138"/>
        <end position="160"/>
    </location>
</feature>
<evidence type="ECO:0000313" key="3">
    <source>
        <dbReference type="Proteomes" id="UP001362999"/>
    </source>
</evidence>
<protein>
    <submittedName>
        <fullName evidence="2">Uncharacterized protein</fullName>
    </submittedName>
</protein>